<accession>A0AAX4JSA7</accession>
<dbReference type="PANTHER" id="PTHR47185:SF1">
    <property type="entry name" value="PX DOMAIN-CONTAINING PROTEIN YPR097W"/>
    <property type="match status" value="1"/>
</dbReference>
<sequence>MSSGSPNPNVPYKPYTPRRQRSARPDRPLPPPPPPPAADEDIGAVNAFDLAQRFTSPPSPPPPPMASLSLQDDEDAPPPPPPKGERQLQYGSQEPNQSSASGSGNILQTSSAHLLPYHSTLPTSLDPPTTLTPLRAHYLKKTLVNLQVKHELNLITDPVLGANALGLLGDPFILPESIKSQVLERVSETARIQGTLVGDLPFLRFMFHQFLLPFPFLSSATSTFWSGKVQPFLSSFLSTTGISNSANSSLSLQEKQVMESLLTKEEKKEILEKKKLWSKIEKHLSLMFGVGIKLISGEEVVRIGQSELKRLEELQVERRKKWLEKHPPQQNPQGFDPSQGFEVNVIGVRVVVEKGRVRSRSHEGFIIRTRRNGVSDVFVSRRYGDFKRLADELRLAFPDYPIPPPPPKDKSVTTAAVAPPPSTGYSAYNPLRMIYGSGESTPSGQSTPQSSSNPPDSPTTGGTTPLSREKNRLTLRAYLNSILALPFIINSPVLRSFLLSAPTTLTPPEAVDCQRRLEADAVREEGRRRFKLEAEKRIEALREGLAQFKGDVLSKEGGLKNVFEVVRRVERVEDLPRAEASVLEWGRISLAATIFQLFVASDTASDTLTQLKRLHGLMPYFVLKGILKISNPMAMIRGVLDLFLARPFGGQSLLQRMFSSSLTEDVRLLQEDIEAVQEKIDDPVLCQKIEQYASAPFEIQELYRKDAAQEGIDLLVTILRSPDMPSLSRPQFQKVAKATRSYHEYKAAQAELDDSDDDLGPDSEDAWLYEDLNVLLKLCIRKREKEGLLALIFEGVTAELLKDIITIFYAPLAQVYKAASIADSLGDLQAFINDMIRTVEQVEELSQEDPQRTVQTFIDLVQRHEQSFYSFVHNVHSKGQGLFDSLMGWIELFLNYAREGLPQPIDLEIILPASEEERKLVMKEVDSVAEYHYKLKVAHEEKIRRRFTSAANTNNQGGGIGEGIDEEAALLDSVMQSLSIGETAVAEGGEINDEESEEEDDEYDRQEEEEDLDEHNQTLRDLDESEMQELAERNLQIPNDFTNSEPSSSRRGSGSRKSIEKIRNSLDFKNRKSSTSSPDPPTTSTSTTTESHTHIHKRDPTNEPGRPSRINHHGESNDHSHSQSQSHNNKKNHKRKRRINDTSKIIQPETKAIEQLRPLFVEVLRPNLRVRQPVK</sequence>
<dbReference type="AlphaFoldDB" id="A0AAX4JSA7"/>
<feature type="compositionally biased region" description="Basic and acidic residues" evidence="1">
    <location>
        <begin position="1057"/>
        <end position="1070"/>
    </location>
</feature>
<feature type="compositionally biased region" description="Basic residues" evidence="1">
    <location>
        <begin position="1128"/>
        <end position="1138"/>
    </location>
</feature>
<evidence type="ECO:0000313" key="3">
    <source>
        <dbReference type="EMBL" id="WWC88154.1"/>
    </source>
</evidence>
<dbReference type="PROSITE" id="PS50195">
    <property type="entry name" value="PX"/>
    <property type="match status" value="1"/>
</dbReference>
<dbReference type="InterPro" id="IPR036871">
    <property type="entry name" value="PX_dom_sf"/>
</dbReference>
<dbReference type="SUPFAM" id="SSF101447">
    <property type="entry name" value="Formin homology 2 domain (FH2 domain)"/>
    <property type="match status" value="1"/>
</dbReference>
<feature type="region of interest" description="Disordered" evidence="1">
    <location>
        <begin position="400"/>
        <end position="469"/>
    </location>
</feature>
<dbReference type="InterPro" id="IPR047168">
    <property type="entry name" value="LEC1-like"/>
</dbReference>
<feature type="domain" description="PX" evidence="2">
    <location>
        <begin position="343"/>
        <end position="505"/>
    </location>
</feature>
<dbReference type="Gene3D" id="3.30.1520.10">
    <property type="entry name" value="Phox-like domain"/>
    <property type="match status" value="1"/>
</dbReference>
<dbReference type="SUPFAM" id="SSF64268">
    <property type="entry name" value="PX domain"/>
    <property type="match status" value="1"/>
</dbReference>
<dbReference type="GeneID" id="91093730"/>
<dbReference type="Pfam" id="PF00787">
    <property type="entry name" value="PX"/>
    <property type="match status" value="1"/>
</dbReference>
<proteinExistence type="predicted"/>
<feature type="compositionally biased region" description="Acidic residues" evidence="1">
    <location>
        <begin position="990"/>
        <end position="1013"/>
    </location>
</feature>
<feature type="compositionally biased region" description="Basic and acidic residues" evidence="1">
    <location>
        <begin position="1112"/>
        <end position="1121"/>
    </location>
</feature>
<feature type="region of interest" description="Disordered" evidence="1">
    <location>
        <begin position="1"/>
        <end position="106"/>
    </location>
</feature>
<feature type="compositionally biased region" description="Pro residues" evidence="1">
    <location>
        <begin position="28"/>
        <end position="37"/>
    </location>
</feature>
<feature type="region of interest" description="Disordered" evidence="1">
    <location>
        <begin position="1034"/>
        <end position="1146"/>
    </location>
</feature>
<evidence type="ECO:0000259" key="2">
    <source>
        <dbReference type="PROSITE" id="PS50195"/>
    </source>
</evidence>
<name>A0AAX4JSA7_9TREE</name>
<protein>
    <recommendedName>
        <fullName evidence="2">PX domain-containing protein</fullName>
    </recommendedName>
</protein>
<dbReference type="InterPro" id="IPR001683">
    <property type="entry name" value="PX_dom"/>
</dbReference>
<dbReference type="Pfam" id="PF12825">
    <property type="entry name" value="DUF3818"/>
    <property type="match status" value="1"/>
</dbReference>
<dbReference type="EMBL" id="CP144100">
    <property type="protein sequence ID" value="WWC88154.1"/>
    <property type="molecule type" value="Genomic_DNA"/>
</dbReference>
<feature type="compositionally biased region" description="Polar residues" evidence="1">
    <location>
        <begin position="1036"/>
        <end position="1046"/>
    </location>
</feature>
<dbReference type="PANTHER" id="PTHR47185">
    <property type="entry name" value="PX DOMAIN-CONTAINING PROTEIN YPR097W"/>
    <property type="match status" value="1"/>
</dbReference>
<evidence type="ECO:0000313" key="4">
    <source>
        <dbReference type="Proteomes" id="UP001355207"/>
    </source>
</evidence>
<organism evidence="3 4">
    <name type="scientific">Kwoniella dendrophila CBS 6074</name>
    <dbReference type="NCBI Taxonomy" id="1295534"/>
    <lineage>
        <taxon>Eukaryota</taxon>
        <taxon>Fungi</taxon>
        <taxon>Dikarya</taxon>
        <taxon>Basidiomycota</taxon>
        <taxon>Agaricomycotina</taxon>
        <taxon>Tremellomycetes</taxon>
        <taxon>Tremellales</taxon>
        <taxon>Cryptococcaceae</taxon>
        <taxon>Kwoniella</taxon>
    </lineage>
</organism>
<dbReference type="InterPro" id="IPR024554">
    <property type="entry name" value="LEC1-like_C"/>
</dbReference>
<dbReference type="InterPro" id="IPR024555">
    <property type="entry name" value="PX-associated"/>
</dbReference>
<dbReference type="SMART" id="SM00312">
    <property type="entry name" value="PX"/>
    <property type="match status" value="1"/>
</dbReference>
<feature type="compositionally biased region" description="Low complexity" evidence="1">
    <location>
        <begin position="1047"/>
        <end position="1056"/>
    </location>
</feature>
<keyword evidence="4" id="KW-1185">Reference proteome</keyword>
<feature type="compositionally biased region" description="Polar residues" evidence="1">
    <location>
        <begin position="89"/>
        <end position="106"/>
    </location>
</feature>
<gene>
    <name evidence="3" type="ORF">L201_003059</name>
</gene>
<feature type="compositionally biased region" description="Low complexity" evidence="1">
    <location>
        <begin position="1073"/>
        <end position="1090"/>
    </location>
</feature>
<dbReference type="Pfam" id="PF12828">
    <property type="entry name" value="PXB"/>
    <property type="match status" value="1"/>
</dbReference>
<dbReference type="Proteomes" id="UP001355207">
    <property type="component" value="Chromosome 3"/>
</dbReference>
<dbReference type="GO" id="GO:0035091">
    <property type="term" value="F:phosphatidylinositol binding"/>
    <property type="evidence" value="ECO:0007669"/>
    <property type="project" value="InterPro"/>
</dbReference>
<reference evidence="3 4" key="1">
    <citation type="submission" date="2024-01" db="EMBL/GenBank/DDBJ databases">
        <title>Comparative genomics of Cryptococcus and Kwoniella reveals pathogenesis evolution and contrasting modes of karyotype evolution via chromosome fusion or intercentromeric recombination.</title>
        <authorList>
            <person name="Coelho M.A."/>
            <person name="David-Palma M."/>
            <person name="Shea T."/>
            <person name="Bowers K."/>
            <person name="McGinley-Smith S."/>
            <person name="Mohammad A.W."/>
            <person name="Gnirke A."/>
            <person name="Yurkov A.M."/>
            <person name="Nowrousian M."/>
            <person name="Sun S."/>
            <person name="Cuomo C.A."/>
            <person name="Heitman J."/>
        </authorList>
    </citation>
    <scope>NUCLEOTIDE SEQUENCE [LARGE SCALE GENOMIC DNA]</scope>
    <source>
        <strain evidence="3 4">CBS 6074</strain>
    </source>
</reference>
<dbReference type="RefSeq" id="XP_066074917.1">
    <property type="nucleotide sequence ID" value="XM_066218820.1"/>
</dbReference>
<feature type="region of interest" description="Disordered" evidence="1">
    <location>
        <begin position="983"/>
        <end position="1015"/>
    </location>
</feature>
<evidence type="ECO:0000256" key="1">
    <source>
        <dbReference type="SAM" id="MobiDB-lite"/>
    </source>
</evidence>
<feature type="compositionally biased region" description="Low complexity" evidence="1">
    <location>
        <begin position="440"/>
        <end position="465"/>
    </location>
</feature>